<evidence type="ECO:0000256" key="6">
    <source>
        <dbReference type="ARBA" id="ARBA00022729"/>
    </source>
</evidence>
<dbReference type="EMBL" id="VIIS01001463">
    <property type="protein sequence ID" value="KAF0297885.1"/>
    <property type="molecule type" value="Genomic_DNA"/>
</dbReference>
<evidence type="ECO:0000313" key="13">
    <source>
        <dbReference type="EMBL" id="KAF0297884.1"/>
    </source>
</evidence>
<keyword evidence="8 11" id="KW-1133">Transmembrane helix</keyword>
<keyword evidence="10" id="KW-0325">Glycoprotein</keyword>
<comment type="caution">
    <text evidence="13">The sequence shown here is derived from an EMBL/GenBank/DDBJ whole genome shotgun (WGS) entry which is preliminary data.</text>
</comment>
<evidence type="ECO:0000256" key="11">
    <source>
        <dbReference type="SAM" id="Phobius"/>
    </source>
</evidence>
<organism evidence="13 14">
    <name type="scientific">Amphibalanus amphitrite</name>
    <name type="common">Striped barnacle</name>
    <name type="synonym">Balanus amphitrite</name>
    <dbReference type="NCBI Taxonomy" id="1232801"/>
    <lineage>
        <taxon>Eukaryota</taxon>
        <taxon>Metazoa</taxon>
        <taxon>Ecdysozoa</taxon>
        <taxon>Arthropoda</taxon>
        <taxon>Crustacea</taxon>
        <taxon>Multicrustacea</taxon>
        <taxon>Cirripedia</taxon>
        <taxon>Thoracica</taxon>
        <taxon>Thoracicalcarea</taxon>
        <taxon>Balanomorpha</taxon>
        <taxon>Balanoidea</taxon>
        <taxon>Balanidae</taxon>
        <taxon>Amphibalaninae</taxon>
        <taxon>Amphibalanus</taxon>
    </lineage>
</organism>
<evidence type="ECO:0000313" key="14">
    <source>
        <dbReference type="Proteomes" id="UP000440578"/>
    </source>
</evidence>
<keyword evidence="6 12" id="KW-0732">Signal</keyword>
<evidence type="ECO:0000256" key="12">
    <source>
        <dbReference type="SAM" id="SignalP"/>
    </source>
</evidence>
<evidence type="ECO:0000256" key="10">
    <source>
        <dbReference type="ARBA" id="ARBA00023180"/>
    </source>
</evidence>
<dbReference type="Proteomes" id="UP000440578">
    <property type="component" value="Unassembled WGS sequence"/>
</dbReference>
<keyword evidence="9 11" id="KW-0472">Membrane</keyword>
<evidence type="ECO:0000256" key="4">
    <source>
        <dbReference type="ARBA" id="ARBA00021110"/>
    </source>
</evidence>
<gene>
    <name evidence="13" type="primary">SSR2_2</name>
    <name evidence="13" type="ORF">FJT64_004747</name>
</gene>
<comment type="function">
    <text evidence="1">TRAP proteins are part of a complex whose function is to bind calcium to the ER membrane and thereby regulate the retention of ER resident proteins.</text>
</comment>
<feature type="chain" id="PRO_5033526093" description="Translocon-associated protein subunit beta" evidence="12">
    <location>
        <begin position="20"/>
        <end position="206"/>
    </location>
</feature>
<dbReference type="AlphaFoldDB" id="A0A6A4W2B9"/>
<keyword evidence="7" id="KW-0256">Endoplasmic reticulum</keyword>
<evidence type="ECO:0000256" key="7">
    <source>
        <dbReference type="ARBA" id="ARBA00022824"/>
    </source>
</evidence>
<evidence type="ECO:0000256" key="3">
    <source>
        <dbReference type="ARBA" id="ARBA00005610"/>
    </source>
</evidence>
<feature type="transmembrane region" description="Helical" evidence="11">
    <location>
        <begin position="165"/>
        <end position="184"/>
    </location>
</feature>
<keyword evidence="5 11" id="KW-0812">Transmembrane</keyword>
<name>A0A6A4W2B9_AMPAM</name>
<dbReference type="EMBL" id="VIIS01001463">
    <property type="protein sequence ID" value="KAF0297884.1"/>
    <property type="molecule type" value="Genomic_DNA"/>
</dbReference>
<comment type="subcellular location">
    <subcellularLocation>
        <location evidence="2">Endoplasmic reticulum membrane</location>
        <topology evidence="2">Single-pass type I membrane protein</topology>
    </subcellularLocation>
</comment>
<feature type="signal peptide" evidence="12">
    <location>
        <begin position="1"/>
        <end position="19"/>
    </location>
</feature>
<evidence type="ECO:0000256" key="9">
    <source>
        <dbReference type="ARBA" id="ARBA00023136"/>
    </source>
</evidence>
<accession>A0A6A4W2B9</accession>
<dbReference type="Pfam" id="PF05753">
    <property type="entry name" value="TRAP_beta"/>
    <property type="match status" value="1"/>
</dbReference>
<dbReference type="PANTHER" id="PTHR12861">
    <property type="entry name" value="TRANSLOCON-ASSOCIATED PROTEIN, BETA SUBUNIT PRECURSOR TRAP-BETA SIGNAL SEQUENCE RECEPTOR BETA SUBUNIT"/>
    <property type="match status" value="1"/>
</dbReference>
<evidence type="ECO:0000256" key="5">
    <source>
        <dbReference type="ARBA" id="ARBA00022692"/>
    </source>
</evidence>
<evidence type="ECO:0000256" key="2">
    <source>
        <dbReference type="ARBA" id="ARBA00004115"/>
    </source>
</evidence>
<dbReference type="PIRSF" id="PIRSF016400">
    <property type="entry name" value="TRAP_beta"/>
    <property type="match status" value="1"/>
</dbReference>
<evidence type="ECO:0000256" key="8">
    <source>
        <dbReference type="ARBA" id="ARBA00022989"/>
    </source>
</evidence>
<evidence type="ECO:0000256" key="1">
    <source>
        <dbReference type="ARBA" id="ARBA00002838"/>
    </source>
</evidence>
<dbReference type="InterPro" id="IPR008856">
    <property type="entry name" value="TRAP_beta"/>
</dbReference>
<dbReference type="OrthoDB" id="5860827at2759"/>
<comment type="similarity">
    <text evidence="3">Belongs to the TRAP-beta family.</text>
</comment>
<proteinExistence type="inferred from homology"/>
<keyword evidence="14" id="KW-1185">Reference proteome</keyword>
<sequence>MKHMLVFASLLAVVAVSQADVTAEDQFKVEEDSIARVLAQKLIQNKYLVEGQDVVVRYSLFNVGSAAALNVRVQEAGFGAGDFDIVAGKADFTLDRLAPGANASHTLVVRPLKYGYYNFTAATVSYLESETASEPTVGFTSEPGEGGIVAFRDYNKKFSSHLLDWLVFAVMTLPSLGIPFALWYSSKSKYDAVIAEKRADAGKKRE</sequence>
<reference evidence="13 14" key="1">
    <citation type="submission" date="2019-07" db="EMBL/GenBank/DDBJ databases">
        <title>Draft genome assembly of a fouling barnacle, Amphibalanus amphitrite (Darwin, 1854): The first reference genome for Thecostraca.</title>
        <authorList>
            <person name="Kim W."/>
        </authorList>
    </citation>
    <scope>NUCLEOTIDE SEQUENCE [LARGE SCALE GENOMIC DNA]</scope>
    <source>
        <strain evidence="13">SNU_AA5</strain>
        <tissue evidence="13">Soma without cirri and trophi</tissue>
    </source>
</reference>
<dbReference type="PANTHER" id="PTHR12861:SF3">
    <property type="entry name" value="TRANSLOCON-ASSOCIATED PROTEIN SUBUNIT BETA"/>
    <property type="match status" value="1"/>
</dbReference>
<dbReference type="GO" id="GO:0005789">
    <property type="term" value="C:endoplasmic reticulum membrane"/>
    <property type="evidence" value="ECO:0007669"/>
    <property type="project" value="UniProtKB-SubCell"/>
</dbReference>
<protein>
    <recommendedName>
        <fullName evidence="4">Translocon-associated protein subunit beta</fullName>
    </recommendedName>
</protein>